<proteinExistence type="inferred from homology"/>
<evidence type="ECO:0000256" key="4">
    <source>
        <dbReference type="ARBA" id="ARBA00022989"/>
    </source>
</evidence>
<dbReference type="PaxDb" id="584708-Apau_2364"/>
<feature type="transmembrane region" description="Helical" evidence="6">
    <location>
        <begin position="73"/>
        <end position="92"/>
    </location>
</feature>
<evidence type="ECO:0000256" key="3">
    <source>
        <dbReference type="ARBA" id="ARBA00022692"/>
    </source>
</evidence>
<dbReference type="GO" id="GO:0016020">
    <property type="term" value="C:membrane"/>
    <property type="evidence" value="ECO:0007669"/>
    <property type="project" value="UniProtKB-SubCell"/>
</dbReference>
<protein>
    <recommendedName>
        <fullName evidence="9">AI-2E family transporter</fullName>
    </recommendedName>
</protein>
<feature type="transmembrane region" description="Helical" evidence="6">
    <location>
        <begin position="222"/>
        <end position="244"/>
    </location>
</feature>
<keyword evidence="8" id="KW-1185">Reference proteome</keyword>
<dbReference type="AlphaFoldDB" id="E3D098"/>
<sequence length="370" mass="39290">MSPNLPPDASPKNPAVPTLPFLLFLGILGLGALEVTRPLVRPLAWGAVAAFLTHPLFAALNRRTRGHCPGLCATLTLLAALCFVLAPVSYLVTFLGQETSALVAAIARFNAQIQGGTPELWFSKLPPRIQETLGPLLQDRRLWGELVQKAGLWVGGLVAAGSSGLLQGTATFLYEASLALVSTFFLVRDGASMVAYLGSALPLPGEQKRAFLERSRDLLRSVLFGVLLTVALQAVLGGLGWWVAGLPNPVFSGFLMFLFGMVPLVGTALIWVPGGVYLLIAGHIKAGVLLLLWGALVVGSVDQFLRPLFISGRGGAPTFLVLLGILGGLSAWGFLGIFLGPLALALFLVVFDTYRRQWATEDAPEGTLPF</sequence>
<feature type="transmembrane region" description="Helical" evidence="6">
    <location>
        <begin position="43"/>
        <end position="61"/>
    </location>
</feature>
<feature type="transmembrane region" description="Helical" evidence="6">
    <location>
        <begin position="319"/>
        <end position="351"/>
    </location>
</feature>
<dbReference type="HOGENOM" id="CLU_041771_2_1_0"/>
<dbReference type="PANTHER" id="PTHR21716:SF4">
    <property type="entry name" value="TRANSMEMBRANE PROTEIN 245"/>
    <property type="match status" value="1"/>
</dbReference>
<evidence type="ECO:0000256" key="1">
    <source>
        <dbReference type="ARBA" id="ARBA00004141"/>
    </source>
</evidence>
<keyword evidence="5 6" id="KW-0472">Membrane</keyword>
<evidence type="ECO:0000256" key="6">
    <source>
        <dbReference type="SAM" id="Phobius"/>
    </source>
</evidence>
<name>E3D098_9BACT</name>
<feature type="transmembrane region" description="Helical" evidence="6">
    <location>
        <begin position="278"/>
        <end position="299"/>
    </location>
</feature>
<feature type="transmembrane region" description="Helical" evidence="6">
    <location>
        <begin position="15"/>
        <end position="36"/>
    </location>
</feature>
<dbReference type="eggNOG" id="COG0628">
    <property type="taxonomic scope" value="Bacteria"/>
</dbReference>
<dbReference type="InterPro" id="IPR002549">
    <property type="entry name" value="AI-2E-like"/>
</dbReference>
<feature type="transmembrane region" description="Helical" evidence="6">
    <location>
        <begin position="250"/>
        <end position="271"/>
    </location>
</feature>
<gene>
    <name evidence="7" type="ORF">Apau_2364</name>
</gene>
<dbReference type="STRING" id="584708.Apau_2364"/>
<accession>E3D098</accession>
<dbReference type="Proteomes" id="UP000005096">
    <property type="component" value="Chromosome"/>
</dbReference>
<dbReference type="Pfam" id="PF01594">
    <property type="entry name" value="AI-2E_transport"/>
    <property type="match status" value="1"/>
</dbReference>
<evidence type="ECO:0000256" key="2">
    <source>
        <dbReference type="ARBA" id="ARBA00009773"/>
    </source>
</evidence>
<comment type="similarity">
    <text evidence="2">Belongs to the autoinducer-2 exporter (AI-2E) (TC 2.A.86) family.</text>
</comment>
<dbReference type="RefSeq" id="WP_006302019.1">
    <property type="nucleotide sequence ID" value="NZ_CM001022.1"/>
</dbReference>
<reference evidence="7 8" key="1">
    <citation type="journal article" date="2010" name="Stand. Genomic Sci.">
        <title>Non-contiguous finished genome sequence of Aminomonas paucivorans type strain (GLU-3).</title>
        <authorList>
            <person name="Pitluck S."/>
            <person name="Yasawong M."/>
            <person name="Held B."/>
            <person name="Lapidus A."/>
            <person name="Nolan M."/>
            <person name="Copeland A."/>
            <person name="Lucas S."/>
            <person name="Del Rio T.G."/>
            <person name="Tice H."/>
            <person name="Cheng J.F."/>
            <person name="Chertkov O."/>
            <person name="Goodwin L."/>
            <person name="Tapia R."/>
            <person name="Han C."/>
            <person name="Liolios K."/>
            <person name="Ivanova N."/>
            <person name="Mavromatis K."/>
            <person name="Ovchinnikova G."/>
            <person name="Pati A."/>
            <person name="Chen A."/>
            <person name="Palaniappan K."/>
            <person name="Land M."/>
            <person name="Hauser L."/>
            <person name="Chang Y.J."/>
            <person name="Jeffries C.D."/>
            <person name="Pukall R."/>
            <person name="Spring S."/>
            <person name="Rohde M."/>
            <person name="Sikorski J."/>
            <person name="Goker M."/>
            <person name="Woyke T."/>
            <person name="Bristow J."/>
            <person name="Eisen J.A."/>
            <person name="Markowitz V."/>
            <person name="Hugenholtz P."/>
            <person name="Kyrpides N.C."/>
            <person name="Klenk H.P."/>
        </authorList>
    </citation>
    <scope>NUCLEOTIDE SEQUENCE [LARGE SCALE GENOMIC DNA]</scope>
    <source>
        <strain evidence="7 8">DSM 12260</strain>
    </source>
</reference>
<evidence type="ECO:0000313" key="8">
    <source>
        <dbReference type="Proteomes" id="UP000005096"/>
    </source>
</evidence>
<comment type="subcellular location">
    <subcellularLocation>
        <location evidence="1">Membrane</location>
        <topology evidence="1">Multi-pass membrane protein</topology>
    </subcellularLocation>
</comment>
<keyword evidence="4 6" id="KW-1133">Transmembrane helix</keyword>
<dbReference type="EMBL" id="CM001022">
    <property type="protein sequence ID" value="EFQ24771.1"/>
    <property type="molecule type" value="Genomic_DNA"/>
</dbReference>
<evidence type="ECO:0000256" key="5">
    <source>
        <dbReference type="ARBA" id="ARBA00023136"/>
    </source>
</evidence>
<evidence type="ECO:0000313" key="7">
    <source>
        <dbReference type="EMBL" id="EFQ24771.1"/>
    </source>
</evidence>
<organism evidence="7 8">
    <name type="scientific">Aminomonas paucivorans DSM 12260</name>
    <dbReference type="NCBI Taxonomy" id="584708"/>
    <lineage>
        <taxon>Bacteria</taxon>
        <taxon>Thermotogati</taxon>
        <taxon>Synergistota</taxon>
        <taxon>Synergistia</taxon>
        <taxon>Synergistales</taxon>
        <taxon>Synergistaceae</taxon>
        <taxon>Aminomonas</taxon>
    </lineage>
</organism>
<evidence type="ECO:0008006" key="9">
    <source>
        <dbReference type="Google" id="ProtNLM"/>
    </source>
</evidence>
<keyword evidence="3 6" id="KW-0812">Transmembrane</keyword>
<dbReference type="PANTHER" id="PTHR21716">
    <property type="entry name" value="TRANSMEMBRANE PROTEIN"/>
    <property type="match status" value="1"/>
</dbReference>